<evidence type="ECO:0000256" key="4">
    <source>
        <dbReference type="SAM" id="SignalP"/>
    </source>
</evidence>
<feature type="chain" id="PRO_5044832836" evidence="4">
    <location>
        <begin position="24"/>
        <end position="692"/>
    </location>
</feature>
<keyword evidence="3" id="KW-0812">Transmembrane</keyword>
<dbReference type="EMBL" id="JBDJPC010000007">
    <property type="protein sequence ID" value="KAL1494641.1"/>
    <property type="molecule type" value="Genomic_DNA"/>
</dbReference>
<keyword evidence="1" id="KW-0175">Coiled coil</keyword>
<feature type="transmembrane region" description="Helical" evidence="3">
    <location>
        <begin position="234"/>
        <end position="258"/>
    </location>
</feature>
<dbReference type="PANTHER" id="PTHR21879">
    <property type="entry name" value="FI03362P-RELATED-RELATED"/>
    <property type="match status" value="1"/>
</dbReference>
<gene>
    <name evidence="5" type="ORF">ABEB36_010210</name>
</gene>
<keyword evidence="6" id="KW-1185">Reference proteome</keyword>
<sequence length="692" mass="78392">MFHPSYLSTLIGLLLFFSHVVYGSENATYTDVPVDALVNLTGNNDLWTILLKDCQKPTLTCVQNNIFNYLKKTLDESDDLQFTSFMKFTKNRIKYDTIQEKLSNDTDNEDNSINDDEFPIEAMSRTLHDNAAKFLMTHDLEVSLPNGLLPNSILKIAPKYVGNSGTLVNLEIFSKDLENSALETNGRTFKKIRKFINEKIIYAILALLLVIKLLAFKFLFLLPLIVGAATAKKLLLKILLFVFPFLHHIFKFCAYYPIQAKFHHHKHLISHIHQIAPHHHDHPEGAEVYGPPTDHHGHETHFTEFDDDVSVLPDDGSGFPHGLIGHRKDPTHSDNEISSYGQVHSTRRKPNRPMTSIEIERMIAKAEKEAIIKSRLEKERLRIREENLKLQEQLNQAIKLQEKLKQQALYVNKKLPPTKITSSVPYGNKFDSVGNPPLLKGSPFEFGGLDLPPGYIPQHVVPQKPQNTPTFDQSFNTNQFVQQYPTRSKNIDQQFQTSQVEWNKVGLNNSPVYKASPTTQKPQISSGSAVSIQKSVEYDPRIGTFDNSKEVIDIELKANNTKGIMESSSVKIGAVSTTVKPSLEKYPTNTHDPFYSPILQKIDAILQELGFIEEACKERLICSMYKNPTGFSPHSNLLSAELSREASELEKPTFTNSAVVRFYKYVQAARDGQDQRDCLRLYPACAINTEIS</sequence>
<name>A0ABD1EJC3_HYPHA</name>
<keyword evidence="3" id="KW-0472">Membrane</keyword>
<dbReference type="InterPro" id="IPR012464">
    <property type="entry name" value="DUF1676"/>
</dbReference>
<protein>
    <submittedName>
        <fullName evidence="5">Uncharacterized protein</fullName>
    </submittedName>
</protein>
<evidence type="ECO:0000313" key="6">
    <source>
        <dbReference type="Proteomes" id="UP001566132"/>
    </source>
</evidence>
<comment type="caution">
    <text evidence="5">The sequence shown here is derived from an EMBL/GenBank/DDBJ whole genome shotgun (WGS) entry which is preliminary data.</text>
</comment>
<accession>A0ABD1EJC3</accession>
<dbReference type="Pfam" id="PF07898">
    <property type="entry name" value="DUF1676"/>
    <property type="match status" value="1"/>
</dbReference>
<dbReference type="AlphaFoldDB" id="A0ABD1EJC3"/>
<feature type="compositionally biased region" description="Basic and acidic residues" evidence="2">
    <location>
        <begin position="326"/>
        <end position="335"/>
    </location>
</feature>
<dbReference type="PANTHER" id="PTHR21879:SF4">
    <property type="entry name" value="OSIRIS 17, ISOFORM C"/>
    <property type="match status" value="1"/>
</dbReference>
<dbReference type="Pfam" id="PF07841">
    <property type="entry name" value="DM4_12"/>
    <property type="match status" value="1"/>
</dbReference>
<organism evidence="5 6">
    <name type="scientific">Hypothenemus hampei</name>
    <name type="common">Coffee berry borer</name>
    <dbReference type="NCBI Taxonomy" id="57062"/>
    <lineage>
        <taxon>Eukaryota</taxon>
        <taxon>Metazoa</taxon>
        <taxon>Ecdysozoa</taxon>
        <taxon>Arthropoda</taxon>
        <taxon>Hexapoda</taxon>
        <taxon>Insecta</taxon>
        <taxon>Pterygota</taxon>
        <taxon>Neoptera</taxon>
        <taxon>Endopterygota</taxon>
        <taxon>Coleoptera</taxon>
        <taxon>Polyphaga</taxon>
        <taxon>Cucujiformia</taxon>
        <taxon>Curculionidae</taxon>
        <taxon>Scolytinae</taxon>
        <taxon>Hypothenemus</taxon>
    </lineage>
</organism>
<feature type="signal peptide" evidence="4">
    <location>
        <begin position="1"/>
        <end position="23"/>
    </location>
</feature>
<reference evidence="5 6" key="1">
    <citation type="submission" date="2024-05" db="EMBL/GenBank/DDBJ databases">
        <title>Genetic variation in Jamaican populations of the coffee berry borer (Hypothenemus hampei).</title>
        <authorList>
            <person name="Errbii M."/>
            <person name="Myrie A."/>
        </authorList>
    </citation>
    <scope>NUCLEOTIDE SEQUENCE [LARGE SCALE GENOMIC DNA]</scope>
    <source>
        <strain evidence="5">JA-Hopewell-2020-01-JO</strain>
        <tissue evidence="5">Whole body</tissue>
    </source>
</reference>
<evidence type="ECO:0000256" key="3">
    <source>
        <dbReference type="SAM" id="Phobius"/>
    </source>
</evidence>
<evidence type="ECO:0000313" key="5">
    <source>
        <dbReference type="EMBL" id="KAL1494641.1"/>
    </source>
</evidence>
<feature type="coiled-coil region" evidence="1">
    <location>
        <begin position="373"/>
        <end position="407"/>
    </location>
</feature>
<evidence type="ECO:0000256" key="1">
    <source>
        <dbReference type="SAM" id="Coils"/>
    </source>
</evidence>
<evidence type="ECO:0000256" key="2">
    <source>
        <dbReference type="SAM" id="MobiDB-lite"/>
    </source>
</evidence>
<dbReference type="InterPro" id="IPR006631">
    <property type="entry name" value="DM4_12"/>
</dbReference>
<keyword evidence="3" id="KW-1133">Transmembrane helix</keyword>
<feature type="region of interest" description="Disordered" evidence="2">
    <location>
        <begin position="325"/>
        <end position="350"/>
    </location>
</feature>
<keyword evidence="4" id="KW-0732">Signal</keyword>
<feature type="transmembrane region" description="Helical" evidence="3">
    <location>
        <begin position="200"/>
        <end position="222"/>
    </location>
</feature>
<dbReference type="Proteomes" id="UP001566132">
    <property type="component" value="Unassembled WGS sequence"/>
</dbReference>
<proteinExistence type="predicted"/>